<dbReference type="InterPro" id="IPR018109">
    <property type="entry name" value="Folylpolyglutamate_synth_CS"/>
</dbReference>
<evidence type="ECO:0000256" key="9">
    <source>
        <dbReference type="ARBA" id="ARBA00019357"/>
    </source>
</evidence>
<dbReference type="NCBIfam" id="TIGR01499">
    <property type="entry name" value="folC"/>
    <property type="match status" value="1"/>
</dbReference>
<dbReference type="Proteomes" id="UP000287823">
    <property type="component" value="Unassembled WGS sequence"/>
</dbReference>
<comment type="catalytic activity">
    <reaction evidence="22">
        <text>7,8-dihydropteroate + L-glutamate + ATP = 7,8-dihydrofolate + ADP + phosphate + H(+)</text>
        <dbReference type="Rhea" id="RHEA:23584"/>
        <dbReference type="ChEBI" id="CHEBI:15378"/>
        <dbReference type="ChEBI" id="CHEBI:17839"/>
        <dbReference type="ChEBI" id="CHEBI:29985"/>
        <dbReference type="ChEBI" id="CHEBI:30616"/>
        <dbReference type="ChEBI" id="CHEBI:43474"/>
        <dbReference type="ChEBI" id="CHEBI:57451"/>
        <dbReference type="ChEBI" id="CHEBI:456216"/>
        <dbReference type="EC" id="6.3.2.12"/>
    </reaction>
</comment>
<evidence type="ECO:0000256" key="4">
    <source>
        <dbReference type="ARBA" id="ARBA00005150"/>
    </source>
</evidence>
<evidence type="ECO:0000256" key="19">
    <source>
        <dbReference type="ARBA" id="ARBA00047493"/>
    </source>
</evidence>
<gene>
    <name evidence="26" type="ORF">CWE14_00215</name>
</gene>
<evidence type="ECO:0000256" key="8">
    <source>
        <dbReference type="ARBA" id="ARBA00013025"/>
    </source>
</evidence>
<dbReference type="PIRSF" id="PIRSF001563">
    <property type="entry name" value="Folylpolyglu_synth"/>
    <property type="match status" value="1"/>
</dbReference>
<comment type="caution">
    <text evidence="26">The sequence shown here is derived from an EMBL/GenBank/DDBJ whole genome shotgun (WGS) entry which is preliminary data.</text>
</comment>
<evidence type="ECO:0000313" key="26">
    <source>
        <dbReference type="EMBL" id="RUO34478.1"/>
    </source>
</evidence>
<comment type="pathway">
    <text evidence="3">Cofactor biosynthesis; tetrahydrofolate biosynthesis; 7,8-dihydrofolate from 2-amino-4-hydroxy-6-hydroxymethyl-7,8-dihydropteridine diphosphate and 4-aminobenzoate: step 2/2.</text>
</comment>
<evidence type="ECO:0000256" key="7">
    <source>
        <dbReference type="ARBA" id="ARBA00013023"/>
    </source>
</evidence>
<dbReference type="RefSeq" id="WP_126797561.1">
    <property type="nucleotide sequence ID" value="NZ_PIPO01000001.1"/>
</dbReference>
<evidence type="ECO:0000259" key="25">
    <source>
        <dbReference type="Pfam" id="PF08245"/>
    </source>
</evidence>
<comment type="similarity">
    <text evidence="5 23">Belongs to the folylpolyglutamate synthase family.</text>
</comment>
<name>A0A432WL50_9GAMM</name>
<dbReference type="GO" id="GO:0005524">
    <property type="term" value="F:ATP binding"/>
    <property type="evidence" value="ECO:0007669"/>
    <property type="project" value="UniProtKB-KW"/>
</dbReference>
<sequence length="423" mass="46121">MSTDSLLPEAHTDWQLADWLEYLQQQHHKEIDLGLERIGQVANALSAAKPAPFVVTVAGTNGKGSTVRYLEQMLLAAGQRTATYTSPHFLRYNERVRINGRELEDADHCRAFAAVEAARGSTSLTYFEFATLAALWLIEQHQVDIAILEIGLGGRLDAVNLVEPDVAVVTTVGIDHVEFLGNDREQIGFEKAGVYRPGKPAICADPNPPQRLLDHAETIGADLICVNTDFSFERTSENHWCYVNPSHQVVMDKLPLPQLPLVNAATALTVLQHLPLTPDRAAIEKGLSEARLPGRLEVFSQSPWVILDVAHNPHAAAYLASQLSERWPGRRVLGVCAMLKDKDIEGTLACLTDKVSTWYLAATPGPRGAPAARLAAALADRQAKTFATVASAYQSALTDAEEGDIVLCFGSFLTIQAIYELEG</sequence>
<evidence type="ECO:0000256" key="21">
    <source>
        <dbReference type="ARBA" id="ARBA00049035"/>
    </source>
</evidence>
<keyword evidence="27" id="KW-1185">Reference proteome</keyword>
<comment type="catalytic activity">
    <reaction evidence="19">
        <text>(6S)-5,6,7,8-tetrahydrofolyl-(gamma-L-Glu)(n) + L-glutamate + ATP = (6S)-5,6,7,8-tetrahydrofolyl-(gamma-L-Glu)(n+1) + ADP + phosphate + H(+)</text>
        <dbReference type="Rhea" id="RHEA:10580"/>
        <dbReference type="Rhea" id="RHEA-COMP:14738"/>
        <dbReference type="Rhea" id="RHEA-COMP:14740"/>
        <dbReference type="ChEBI" id="CHEBI:15378"/>
        <dbReference type="ChEBI" id="CHEBI:29985"/>
        <dbReference type="ChEBI" id="CHEBI:30616"/>
        <dbReference type="ChEBI" id="CHEBI:43474"/>
        <dbReference type="ChEBI" id="CHEBI:141005"/>
        <dbReference type="ChEBI" id="CHEBI:456216"/>
        <dbReference type="EC" id="6.3.2.17"/>
    </reaction>
</comment>
<dbReference type="GO" id="GO:0046872">
    <property type="term" value="F:metal ion binding"/>
    <property type="evidence" value="ECO:0007669"/>
    <property type="project" value="UniProtKB-KW"/>
</dbReference>
<dbReference type="FunFam" id="3.40.1190.10:FF:000004">
    <property type="entry name" value="Dihydrofolate synthase/folylpolyglutamate synthase"/>
    <property type="match status" value="1"/>
</dbReference>
<protein>
    <recommendedName>
        <fullName evidence="9">Dihydrofolate synthase/folylpolyglutamate synthase</fullName>
        <ecNumber evidence="7">6.3.2.12</ecNumber>
        <ecNumber evidence="8">6.3.2.17</ecNumber>
    </recommendedName>
    <alternativeName>
        <fullName evidence="18">Folylpoly-gamma-glutamate synthetase-dihydrofolate synthetase</fullName>
    </alternativeName>
    <alternativeName>
        <fullName evidence="16">Folylpolyglutamate synthetase</fullName>
    </alternativeName>
    <alternativeName>
        <fullName evidence="17">Tetrahydrofolylpolyglutamate synthase</fullName>
    </alternativeName>
</protein>
<dbReference type="SUPFAM" id="SSF53623">
    <property type="entry name" value="MurD-like peptide ligases, catalytic domain"/>
    <property type="match status" value="1"/>
</dbReference>
<dbReference type="Gene3D" id="3.90.190.20">
    <property type="entry name" value="Mur ligase, C-terminal domain"/>
    <property type="match status" value="1"/>
</dbReference>
<keyword evidence="11" id="KW-0479">Metal-binding</keyword>
<dbReference type="InterPro" id="IPR036615">
    <property type="entry name" value="Mur_ligase_C_dom_sf"/>
</dbReference>
<dbReference type="PANTHER" id="PTHR11136:SF0">
    <property type="entry name" value="DIHYDROFOLATE SYNTHETASE-RELATED"/>
    <property type="match status" value="1"/>
</dbReference>
<comment type="catalytic activity">
    <reaction evidence="20">
        <text>10-formyltetrahydrofolyl-(gamma-L-Glu)(n) + L-glutamate + ATP = 10-formyltetrahydrofolyl-(gamma-L-Glu)(n+1) + ADP + phosphate + H(+)</text>
        <dbReference type="Rhea" id="RHEA:51904"/>
        <dbReference type="Rhea" id="RHEA-COMP:13088"/>
        <dbReference type="Rhea" id="RHEA-COMP:14300"/>
        <dbReference type="ChEBI" id="CHEBI:15378"/>
        <dbReference type="ChEBI" id="CHEBI:29985"/>
        <dbReference type="ChEBI" id="CHEBI:30616"/>
        <dbReference type="ChEBI" id="CHEBI:43474"/>
        <dbReference type="ChEBI" id="CHEBI:134413"/>
        <dbReference type="ChEBI" id="CHEBI:456216"/>
        <dbReference type="EC" id="6.3.2.17"/>
    </reaction>
</comment>
<keyword evidence="13 23" id="KW-0067">ATP-binding</keyword>
<evidence type="ECO:0000256" key="6">
    <source>
        <dbReference type="ARBA" id="ARBA00011245"/>
    </source>
</evidence>
<evidence type="ECO:0000256" key="23">
    <source>
        <dbReference type="PIRNR" id="PIRNR001563"/>
    </source>
</evidence>
<evidence type="ECO:0000256" key="2">
    <source>
        <dbReference type="ARBA" id="ARBA00002714"/>
    </source>
</evidence>
<keyword evidence="14" id="KW-0460">Magnesium</keyword>
<dbReference type="SUPFAM" id="SSF53244">
    <property type="entry name" value="MurD-like peptide ligases, peptide-binding domain"/>
    <property type="match status" value="1"/>
</dbReference>
<evidence type="ECO:0000256" key="16">
    <source>
        <dbReference type="ARBA" id="ARBA00030048"/>
    </source>
</evidence>
<evidence type="ECO:0000256" key="13">
    <source>
        <dbReference type="ARBA" id="ARBA00022840"/>
    </source>
</evidence>
<evidence type="ECO:0000256" key="20">
    <source>
        <dbReference type="ARBA" id="ARBA00047808"/>
    </source>
</evidence>
<dbReference type="PROSITE" id="PS01011">
    <property type="entry name" value="FOLYLPOLYGLU_SYNT_1"/>
    <property type="match status" value="1"/>
</dbReference>
<dbReference type="Pfam" id="PF02875">
    <property type="entry name" value="Mur_ligase_C"/>
    <property type="match status" value="1"/>
</dbReference>
<evidence type="ECO:0000256" key="5">
    <source>
        <dbReference type="ARBA" id="ARBA00008276"/>
    </source>
</evidence>
<organism evidence="26 27">
    <name type="scientific">Aliidiomarina soli</name>
    <dbReference type="NCBI Taxonomy" id="1928574"/>
    <lineage>
        <taxon>Bacteria</taxon>
        <taxon>Pseudomonadati</taxon>
        <taxon>Pseudomonadota</taxon>
        <taxon>Gammaproteobacteria</taxon>
        <taxon>Alteromonadales</taxon>
        <taxon>Idiomarinaceae</taxon>
        <taxon>Aliidiomarina</taxon>
    </lineage>
</organism>
<dbReference type="PANTHER" id="PTHR11136">
    <property type="entry name" value="FOLYLPOLYGLUTAMATE SYNTHASE-RELATED"/>
    <property type="match status" value="1"/>
</dbReference>
<evidence type="ECO:0000256" key="22">
    <source>
        <dbReference type="ARBA" id="ARBA00049161"/>
    </source>
</evidence>
<dbReference type="GO" id="GO:0004326">
    <property type="term" value="F:tetrahydrofolylpolyglutamate synthase activity"/>
    <property type="evidence" value="ECO:0007669"/>
    <property type="project" value="UniProtKB-EC"/>
</dbReference>
<dbReference type="GO" id="GO:0046656">
    <property type="term" value="P:folic acid biosynthetic process"/>
    <property type="evidence" value="ECO:0007669"/>
    <property type="project" value="UniProtKB-KW"/>
</dbReference>
<comment type="function">
    <text evidence="2">Functions in two distinct reactions of the de novo folate biosynthetic pathway. Catalyzes the addition of a glutamate residue to dihydropteroate (7,8-dihydropteroate or H2Pte) to form dihydrofolate (7,8-dihydrofolate monoglutamate or H2Pte-Glu). Also catalyzes successive additions of L-glutamate to tetrahydrofolate or 10-formyltetrahydrofolate or 5,10-methylenetetrahydrofolate, leading to folylpolyglutamate derivatives.</text>
</comment>
<dbReference type="GO" id="GO:0046654">
    <property type="term" value="P:tetrahydrofolate biosynthetic process"/>
    <property type="evidence" value="ECO:0007669"/>
    <property type="project" value="UniProtKB-UniPathway"/>
</dbReference>
<feature type="domain" description="Mur ligase C-terminal" evidence="24">
    <location>
        <begin position="294"/>
        <end position="412"/>
    </location>
</feature>
<evidence type="ECO:0000256" key="11">
    <source>
        <dbReference type="ARBA" id="ARBA00022723"/>
    </source>
</evidence>
<dbReference type="AlphaFoldDB" id="A0A432WL50"/>
<dbReference type="EC" id="6.3.2.12" evidence="7"/>
<comment type="pathway">
    <text evidence="4">Cofactor biosynthesis; tetrahydrofolylpolyglutamate biosynthesis.</text>
</comment>
<comment type="subunit">
    <text evidence="6">Monomer.</text>
</comment>
<comment type="catalytic activity">
    <reaction evidence="21">
        <text>(6R)-5,10-methylenetetrahydrofolyl-(gamma-L-Glu)(n) + L-glutamate + ATP = (6R)-5,10-methylenetetrahydrofolyl-(gamma-L-Glu)(n+1) + ADP + phosphate + H(+)</text>
        <dbReference type="Rhea" id="RHEA:51912"/>
        <dbReference type="Rhea" id="RHEA-COMP:13257"/>
        <dbReference type="Rhea" id="RHEA-COMP:13258"/>
        <dbReference type="ChEBI" id="CHEBI:15378"/>
        <dbReference type="ChEBI" id="CHEBI:29985"/>
        <dbReference type="ChEBI" id="CHEBI:30616"/>
        <dbReference type="ChEBI" id="CHEBI:43474"/>
        <dbReference type="ChEBI" id="CHEBI:136572"/>
        <dbReference type="ChEBI" id="CHEBI:456216"/>
        <dbReference type="EC" id="6.3.2.17"/>
    </reaction>
</comment>
<evidence type="ECO:0000256" key="15">
    <source>
        <dbReference type="ARBA" id="ARBA00022909"/>
    </source>
</evidence>
<keyword evidence="15" id="KW-0289">Folate biosynthesis</keyword>
<dbReference type="Gene3D" id="3.40.1190.10">
    <property type="entry name" value="Mur-like, catalytic domain"/>
    <property type="match status" value="1"/>
</dbReference>
<keyword evidence="12 23" id="KW-0547">Nucleotide-binding</keyword>
<comment type="cofactor">
    <cofactor evidence="1">
        <name>Mg(2+)</name>
        <dbReference type="ChEBI" id="CHEBI:18420"/>
    </cofactor>
</comment>
<dbReference type="GO" id="GO:0005737">
    <property type="term" value="C:cytoplasm"/>
    <property type="evidence" value="ECO:0007669"/>
    <property type="project" value="TreeGrafter"/>
</dbReference>
<accession>A0A432WL50</accession>
<dbReference type="NCBIfam" id="NF008101">
    <property type="entry name" value="PRK10846.1"/>
    <property type="match status" value="1"/>
</dbReference>
<proteinExistence type="inferred from homology"/>
<evidence type="ECO:0000256" key="3">
    <source>
        <dbReference type="ARBA" id="ARBA00004799"/>
    </source>
</evidence>
<dbReference type="InterPro" id="IPR013221">
    <property type="entry name" value="Mur_ligase_cen"/>
</dbReference>
<dbReference type="InterPro" id="IPR004101">
    <property type="entry name" value="Mur_ligase_C"/>
</dbReference>
<dbReference type="Pfam" id="PF08245">
    <property type="entry name" value="Mur_ligase_M"/>
    <property type="match status" value="1"/>
</dbReference>
<feature type="domain" description="Mur ligase central" evidence="25">
    <location>
        <begin position="57"/>
        <end position="192"/>
    </location>
</feature>
<keyword evidence="10 23" id="KW-0436">Ligase</keyword>
<evidence type="ECO:0000256" key="17">
    <source>
        <dbReference type="ARBA" id="ARBA00030592"/>
    </source>
</evidence>
<evidence type="ECO:0000313" key="27">
    <source>
        <dbReference type="Proteomes" id="UP000287823"/>
    </source>
</evidence>
<reference evidence="26 27" key="1">
    <citation type="journal article" date="2011" name="Front. Microbiol.">
        <title>Genomic signatures of strain selection and enhancement in Bacillus atrophaeus var. globigii, a historical biowarfare simulant.</title>
        <authorList>
            <person name="Gibbons H.S."/>
            <person name="Broomall S.M."/>
            <person name="McNew L.A."/>
            <person name="Daligault H."/>
            <person name="Chapman C."/>
            <person name="Bruce D."/>
            <person name="Karavis M."/>
            <person name="Krepps M."/>
            <person name="McGregor P.A."/>
            <person name="Hong C."/>
            <person name="Park K.H."/>
            <person name="Akmal A."/>
            <person name="Feldman A."/>
            <person name="Lin J.S."/>
            <person name="Chang W.E."/>
            <person name="Higgs B.W."/>
            <person name="Demirev P."/>
            <person name="Lindquist J."/>
            <person name="Liem A."/>
            <person name="Fochler E."/>
            <person name="Read T.D."/>
            <person name="Tapia R."/>
            <person name="Johnson S."/>
            <person name="Bishop-Lilly K.A."/>
            <person name="Detter C."/>
            <person name="Han C."/>
            <person name="Sozhamannan S."/>
            <person name="Rosenzweig C.N."/>
            <person name="Skowronski E.W."/>
        </authorList>
    </citation>
    <scope>NUCLEOTIDE SEQUENCE [LARGE SCALE GENOMIC DNA]</scope>
    <source>
        <strain evidence="26 27">Y4G10-17</strain>
    </source>
</reference>
<evidence type="ECO:0000259" key="24">
    <source>
        <dbReference type="Pfam" id="PF02875"/>
    </source>
</evidence>
<evidence type="ECO:0000256" key="10">
    <source>
        <dbReference type="ARBA" id="ARBA00022598"/>
    </source>
</evidence>
<dbReference type="UniPathway" id="UPA00077">
    <property type="reaction ID" value="UER00157"/>
</dbReference>
<evidence type="ECO:0000256" key="18">
    <source>
        <dbReference type="ARBA" id="ARBA00032510"/>
    </source>
</evidence>
<evidence type="ECO:0000256" key="1">
    <source>
        <dbReference type="ARBA" id="ARBA00001946"/>
    </source>
</evidence>
<dbReference type="EMBL" id="PIPO01000001">
    <property type="protein sequence ID" value="RUO34478.1"/>
    <property type="molecule type" value="Genomic_DNA"/>
</dbReference>
<dbReference type="InterPro" id="IPR001645">
    <property type="entry name" value="Folylpolyglutamate_synth"/>
</dbReference>
<dbReference type="GO" id="GO:0008841">
    <property type="term" value="F:dihydrofolate synthase activity"/>
    <property type="evidence" value="ECO:0007669"/>
    <property type="project" value="UniProtKB-EC"/>
</dbReference>
<evidence type="ECO:0000256" key="12">
    <source>
        <dbReference type="ARBA" id="ARBA00022741"/>
    </source>
</evidence>
<dbReference type="EC" id="6.3.2.17" evidence="8"/>
<dbReference type="InterPro" id="IPR036565">
    <property type="entry name" value="Mur-like_cat_sf"/>
</dbReference>
<evidence type="ECO:0000256" key="14">
    <source>
        <dbReference type="ARBA" id="ARBA00022842"/>
    </source>
</evidence>